<evidence type="ECO:0000256" key="4">
    <source>
        <dbReference type="ARBA" id="ARBA00022741"/>
    </source>
</evidence>
<dbReference type="InParanoid" id="D8M356"/>
<evidence type="ECO:0000256" key="5">
    <source>
        <dbReference type="ARBA" id="ARBA00022777"/>
    </source>
</evidence>
<dbReference type="AlphaFoldDB" id="D8M356"/>
<keyword evidence="4" id="KW-0547">Nucleotide-binding</keyword>
<evidence type="ECO:0000256" key="3">
    <source>
        <dbReference type="ARBA" id="ARBA00022679"/>
    </source>
</evidence>
<evidence type="ECO:0000256" key="7">
    <source>
        <dbReference type="ARBA" id="ARBA00047899"/>
    </source>
</evidence>
<organism evidence="10">
    <name type="scientific">Blastocystis hominis</name>
    <dbReference type="NCBI Taxonomy" id="12968"/>
    <lineage>
        <taxon>Eukaryota</taxon>
        <taxon>Sar</taxon>
        <taxon>Stramenopiles</taxon>
        <taxon>Bigyra</taxon>
        <taxon>Opalozoa</taxon>
        <taxon>Opalinata</taxon>
        <taxon>Blastocystidae</taxon>
        <taxon>Blastocystis</taxon>
    </lineage>
</organism>
<dbReference type="EMBL" id="FN668650">
    <property type="protein sequence ID" value="CBK22779.2"/>
    <property type="molecule type" value="Genomic_DNA"/>
</dbReference>
<dbReference type="InterPro" id="IPR008271">
    <property type="entry name" value="Ser/Thr_kinase_AS"/>
</dbReference>
<evidence type="ECO:0000259" key="9">
    <source>
        <dbReference type="PROSITE" id="PS50011"/>
    </source>
</evidence>
<dbReference type="Gene3D" id="1.10.510.10">
    <property type="entry name" value="Transferase(Phosphotransferase) domain 1"/>
    <property type="match status" value="1"/>
</dbReference>
<dbReference type="OrthoDB" id="193931at2759"/>
<dbReference type="PANTHER" id="PTHR43895">
    <property type="entry name" value="CALCIUM/CALMODULIN-DEPENDENT PROTEIN KINASE KINASE-RELATED"/>
    <property type="match status" value="1"/>
</dbReference>
<dbReference type="OMA" id="EWIQHYG"/>
<dbReference type="Proteomes" id="UP000008312">
    <property type="component" value="Unassembled WGS sequence"/>
</dbReference>
<gene>
    <name evidence="10" type="ORF">GSBLH_T00002852001</name>
</gene>
<keyword evidence="11" id="KW-1185">Reference proteome</keyword>
<evidence type="ECO:0000256" key="8">
    <source>
        <dbReference type="ARBA" id="ARBA00048679"/>
    </source>
</evidence>
<name>D8M356_BLAHO</name>
<dbReference type="RefSeq" id="XP_012896827.1">
    <property type="nucleotide sequence ID" value="XM_013041373.1"/>
</dbReference>
<dbReference type="Pfam" id="PF00069">
    <property type="entry name" value="Pkinase"/>
    <property type="match status" value="1"/>
</dbReference>
<evidence type="ECO:0000313" key="11">
    <source>
        <dbReference type="Proteomes" id="UP000008312"/>
    </source>
</evidence>
<dbReference type="GeneID" id="24919990"/>
<dbReference type="PROSITE" id="PS50011">
    <property type="entry name" value="PROTEIN_KINASE_DOM"/>
    <property type="match status" value="1"/>
</dbReference>
<dbReference type="GO" id="GO:0005524">
    <property type="term" value="F:ATP binding"/>
    <property type="evidence" value="ECO:0007669"/>
    <property type="project" value="UniProtKB-KW"/>
</dbReference>
<dbReference type="SMART" id="SM00220">
    <property type="entry name" value="S_TKc"/>
    <property type="match status" value="1"/>
</dbReference>
<accession>D8M356</accession>
<dbReference type="InterPro" id="IPR000719">
    <property type="entry name" value="Prot_kinase_dom"/>
</dbReference>
<dbReference type="FunFam" id="3.30.200.20:FF:000042">
    <property type="entry name" value="Aurora kinase A"/>
    <property type="match status" value="1"/>
</dbReference>
<dbReference type="GO" id="GO:0004674">
    <property type="term" value="F:protein serine/threonine kinase activity"/>
    <property type="evidence" value="ECO:0007669"/>
    <property type="project" value="UniProtKB-KW"/>
</dbReference>
<dbReference type="SUPFAM" id="SSF56112">
    <property type="entry name" value="Protein kinase-like (PK-like)"/>
    <property type="match status" value="1"/>
</dbReference>
<dbReference type="EC" id="2.7.11.1" evidence="1"/>
<dbReference type="PANTHER" id="PTHR43895:SF32">
    <property type="entry name" value="SERINE_THREONINE-PROTEIN KINASE CHK1"/>
    <property type="match status" value="1"/>
</dbReference>
<proteinExistence type="predicted"/>
<dbReference type="PROSITE" id="PS00108">
    <property type="entry name" value="PROTEIN_KINASE_ST"/>
    <property type="match status" value="1"/>
</dbReference>
<comment type="catalytic activity">
    <reaction evidence="8">
        <text>L-seryl-[protein] + ATP = O-phospho-L-seryl-[protein] + ADP + H(+)</text>
        <dbReference type="Rhea" id="RHEA:17989"/>
        <dbReference type="Rhea" id="RHEA-COMP:9863"/>
        <dbReference type="Rhea" id="RHEA-COMP:11604"/>
        <dbReference type="ChEBI" id="CHEBI:15378"/>
        <dbReference type="ChEBI" id="CHEBI:29999"/>
        <dbReference type="ChEBI" id="CHEBI:30616"/>
        <dbReference type="ChEBI" id="CHEBI:83421"/>
        <dbReference type="ChEBI" id="CHEBI:456216"/>
        <dbReference type="EC" id="2.7.11.1"/>
    </reaction>
</comment>
<dbReference type="CDD" id="cd14003">
    <property type="entry name" value="STKc_AMPK-like"/>
    <property type="match status" value="1"/>
</dbReference>
<dbReference type="InterPro" id="IPR011009">
    <property type="entry name" value="Kinase-like_dom_sf"/>
</dbReference>
<dbReference type="PIRSF" id="PIRSF000654">
    <property type="entry name" value="Integrin-linked_kinase"/>
    <property type="match status" value="1"/>
</dbReference>
<comment type="catalytic activity">
    <reaction evidence="7">
        <text>L-threonyl-[protein] + ATP = O-phospho-L-threonyl-[protein] + ADP + H(+)</text>
        <dbReference type="Rhea" id="RHEA:46608"/>
        <dbReference type="Rhea" id="RHEA-COMP:11060"/>
        <dbReference type="Rhea" id="RHEA-COMP:11605"/>
        <dbReference type="ChEBI" id="CHEBI:15378"/>
        <dbReference type="ChEBI" id="CHEBI:30013"/>
        <dbReference type="ChEBI" id="CHEBI:30616"/>
        <dbReference type="ChEBI" id="CHEBI:61977"/>
        <dbReference type="ChEBI" id="CHEBI:456216"/>
        <dbReference type="EC" id="2.7.11.1"/>
    </reaction>
</comment>
<dbReference type="FunFam" id="1.10.510.10:FF:000956">
    <property type="entry name" value="CAMK family protein kinase"/>
    <property type="match status" value="1"/>
</dbReference>
<evidence type="ECO:0000256" key="1">
    <source>
        <dbReference type="ARBA" id="ARBA00012513"/>
    </source>
</evidence>
<protein>
    <recommendedName>
        <fullName evidence="1">non-specific serine/threonine protein kinase</fullName>
        <ecNumber evidence="1">2.7.11.1</ecNumber>
    </recommendedName>
</protein>
<keyword evidence="3" id="KW-0808">Transferase</keyword>
<dbReference type="GO" id="GO:0007165">
    <property type="term" value="P:signal transduction"/>
    <property type="evidence" value="ECO:0007669"/>
    <property type="project" value="TreeGrafter"/>
</dbReference>
<evidence type="ECO:0000313" key="10">
    <source>
        <dbReference type="EMBL" id="CBK22779.2"/>
    </source>
</evidence>
<evidence type="ECO:0000256" key="6">
    <source>
        <dbReference type="ARBA" id="ARBA00022840"/>
    </source>
</evidence>
<keyword evidence="2" id="KW-0723">Serine/threonine-protein kinase</keyword>
<keyword evidence="6" id="KW-0067">ATP-binding</keyword>
<sequence length="294" mass="33251">MAHRVGKYILQRTLGEGSLGKVKLAENTATGEMVAIKIFDKEKIKKQNLSEQIKLEISIMNKLKHPNLVNLIEVLGCKSKIFIVIEYVPNGELFDYILKNGRLQEDESRKFFRQLIEGVSYIHSHNICHRDIKPENLLLDKNGNIKISDFGLSAFVGGDTYDTNSLQHTTCGSPNYVAPEVLKDSGYDGRFSDIWSCGVVLWVPNRFVMVAGYLPFDEPSLSTLFRRIQNADYTCPPYPAVFLHITRRFFSRELRDLIAKIFVPDPTARISLAEVLTAVISSHADQATSMVPRE</sequence>
<evidence type="ECO:0000256" key="2">
    <source>
        <dbReference type="ARBA" id="ARBA00022527"/>
    </source>
</evidence>
<keyword evidence="5" id="KW-0418">Kinase</keyword>
<reference evidence="10" key="1">
    <citation type="submission" date="2010-02" db="EMBL/GenBank/DDBJ databases">
        <title>Sequencing and annotation of the Blastocystis hominis genome.</title>
        <authorList>
            <person name="Wincker P."/>
        </authorList>
    </citation>
    <scope>NUCLEOTIDE SEQUENCE</scope>
    <source>
        <strain evidence="10">Singapore isolate B</strain>
    </source>
</reference>
<feature type="domain" description="Protein kinase" evidence="9">
    <location>
        <begin position="8"/>
        <end position="286"/>
    </location>
</feature>